<comment type="caution">
    <text evidence="6">The sequence shown here is derived from an EMBL/GenBank/DDBJ whole genome shotgun (WGS) entry which is preliminary data.</text>
</comment>
<dbReference type="Proteomes" id="UP000664521">
    <property type="component" value="Unassembled WGS sequence"/>
</dbReference>
<protein>
    <recommendedName>
        <fullName evidence="8">Amino-acid N-acetyltransferase subunit Mak10</fullName>
    </recommendedName>
</protein>
<reference evidence="6" key="1">
    <citation type="submission" date="2021-03" db="EMBL/GenBank/DDBJ databases">
        <authorList>
            <person name="Tagirdzhanova G."/>
        </authorList>
    </citation>
    <scope>NUCLEOTIDE SEQUENCE</scope>
</reference>
<evidence type="ECO:0000259" key="4">
    <source>
        <dbReference type="Pfam" id="PF04112"/>
    </source>
</evidence>
<dbReference type="GO" id="GO:0031417">
    <property type="term" value="C:NatC complex"/>
    <property type="evidence" value="ECO:0007669"/>
    <property type="project" value="InterPro"/>
</dbReference>
<evidence type="ECO:0000256" key="2">
    <source>
        <dbReference type="ARBA" id="ARBA00006289"/>
    </source>
</evidence>
<comment type="similarity">
    <text evidence="2">Belongs to the MAK10 family.</text>
</comment>
<dbReference type="PANTHER" id="PTHR21373">
    <property type="entry name" value="GLUCOSE REPRESSIBLE PROTEIN MAK10"/>
    <property type="match status" value="1"/>
</dbReference>
<dbReference type="Pfam" id="PF04112">
    <property type="entry name" value="Mak10"/>
    <property type="match status" value="1"/>
</dbReference>
<dbReference type="InterPro" id="IPR007244">
    <property type="entry name" value="Naa35_N"/>
</dbReference>
<gene>
    <name evidence="6" type="ORF">HETSPECPRED_006600</name>
</gene>
<evidence type="ECO:0000256" key="1">
    <source>
        <dbReference type="ARBA" id="ARBA00004496"/>
    </source>
</evidence>
<proteinExistence type="inferred from homology"/>
<dbReference type="OrthoDB" id="269405at2759"/>
<evidence type="ECO:0000259" key="5">
    <source>
        <dbReference type="Pfam" id="PF25789"/>
    </source>
</evidence>
<feature type="domain" description="NAA35-like TPR repeats" evidence="5">
    <location>
        <begin position="345"/>
        <end position="731"/>
    </location>
</feature>
<keyword evidence="3" id="KW-0963">Cytoplasm</keyword>
<dbReference type="AlphaFoldDB" id="A0A8H3FTH3"/>
<dbReference type="Pfam" id="PF25789">
    <property type="entry name" value="TPR_NAA35"/>
    <property type="match status" value="1"/>
</dbReference>
<evidence type="ECO:0000313" key="7">
    <source>
        <dbReference type="Proteomes" id="UP000664521"/>
    </source>
</evidence>
<accession>A0A8H3FTH3</accession>
<sequence>MSESRIDRAVNGAMPPLHELSLADKGEETAHHQSQAQSPLRMISSAATAAKDITAKFRAAASALETGQLVKDAYFTLFESVGALEIMDPKMDSGYLKPGEALEDEYDVLQNLPPEEVLGIMDQLLCYEMAWYMGNPLSQTLFTSFYLDRMLWPQPKSLEDAKFDRDKRAAPGNGLIHVLLRAYCVGLIKTCDLAHRTIGGEQYYEEEDFVTNLYHRNLLTDVQTAEVKIVLEEAICWLEAEFALHEALKTALLSRLRFRKAFLVALDFEQGITDAQRPSGWEHCSEILPTLHETRHLGAVVEQSFSGKIQRRLASSVPPRPIVTISFDEACTFLGRLCTHSKEAYSILQYDGPSCAMNYVWYFQARQPQPSVYTRCLLQSLILHYTIVLDQRSIKRFVFDSLQEIVLPGSIMIDPANDDVEAPQDPRFQIVQKMNVFISRVADSYFEIFRAICMNRSRMRRMLCHLIIEWDNIQLEAEAMDTDLRDLTKEQPVVDPKAVGGEIWAFPLSSWAFYLKLQQMEWIVHLGFELDIYRVDELGGMYWQVSSASGEHSNPASRANTHGKREAINNCFTWIDFAMLQASATQSLADGLSCFFAFFANTSILPAPYGQFPYSNGSLRYALRMRPFLGLSIPEVPNYAQFAALASLPLADVPATSKSATKPHSASNNPTAEALALLDSAAEALRNARKEWEAISKASPKIARTTNCDDWWRADVKNVLRACIAANIAVGTAKKAVAGVGKGKGVTDVLRVVVGAEDGDKSKGGYHAFWVVPKVIAL</sequence>
<comment type="subcellular location">
    <subcellularLocation>
        <location evidence="1">Cytoplasm</location>
    </subcellularLocation>
</comment>
<name>A0A8H3FTH3_9LECA</name>
<evidence type="ECO:0000313" key="6">
    <source>
        <dbReference type="EMBL" id="CAF9927523.1"/>
    </source>
</evidence>
<evidence type="ECO:0000256" key="3">
    <source>
        <dbReference type="ARBA" id="ARBA00022490"/>
    </source>
</evidence>
<dbReference type="InterPro" id="IPR057983">
    <property type="entry name" value="NAA35-like_N"/>
</dbReference>
<organism evidence="6 7">
    <name type="scientific">Heterodermia speciosa</name>
    <dbReference type="NCBI Taxonomy" id="116794"/>
    <lineage>
        <taxon>Eukaryota</taxon>
        <taxon>Fungi</taxon>
        <taxon>Dikarya</taxon>
        <taxon>Ascomycota</taxon>
        <taxon>Pezizomycotina</taxon>
        <taxon>Lecanoromycetes</taxon>
        <taxon>OSLEUM clade</taxon>
        <taxon>Lecanoromycetidae</taxon>
        <taxon>Caliciales</taxon>
        <taxon>Physciaceae</taxon>
        <taxon>Heterodermia</taxon>
    </lineage>
</organism>
<feature type="domain" description="NAA35-like N-terminal" evidence="4">
    <location>
        <begin position="67"/>
        <end position="227"/>
    </location>
</feature>
<evidence type="ECO:0008006" key="8">
    <source>
        <dbReference type="Google" id="ProtNLM"/>
    </source>
</evidence>
<dbReference type="PANTHER" id="PTHR21373:SF0">
    <property type="entry name" value="N-ALPHA-ACETYLTRANSFERASE 35, NATC AUXILIARY SUBUNIT"/>
    <property type="match status" value="1"/>
</dbReference>
<dbReference type="InterPro" id="IPR057982">
    <property type="entry name" value="TPR_NAA35"/>
</dbReference>
<keyword evidence="7" id="KW-1185">Reference proteome</keyword>
<dbReference type="EMBL" id="CAJPDS010000045">
    <property type="protein sequence ID" value="CAF9927523.1"/>
    <property type="molecule type" value="Genomic_DNA"/>
</dbReference>